<keyword evidence="1" id="KW-1185">Reference proteome</keyword>
<sequence length="90" mass="10156">MQECLQKRHCKDNLRFLMMRETDEPLEPGSAAVMYFFVKRLKSADHPLQEKCEDAAAVVSLDDSPVASRQVIHLAARSATPPTGTEKRKK</sequence>
<accession>A0AAF3J3D3</accession>
<protein>
    <submittedName>
        <fullName evidence="2">Uncharacterized protein</fullName>
    </submittedName>
</protein>
<reference evidence="2" key="1">
    <citation type="submission" date="2024-02" db="UniProtKB">
        <authorList>
            <consortium name="WormBaseParasite"/>
        </authorList>
    </citation>
    <scope>IDENTIFICATION</scope>
</reference>
<dbReference type="Proteomes" id="UP000887575">
    <property type="component" value="Unassembled WGS sequence"/>
</dbReference>
<dbReference type="AlphaFoldDB" id="A0AAF3J3D3"/>
<organism evidence="1 2">
    <name type="scientific">Mesorhabditis belari</name>
    <dbReference type="NCBI Taxonomy" id="2138241"/>
    <lineage>
        <taxon>Eukaryota</taxon>
        <taxon>Metazoa</taxon>
        <taxon>Ecdysozoa</taxon>
        <taxon>Nematoda</taxon>
        <taxon>Chromadorea</taxon>
        <taxon>Rhabditida</taxon>
        <taxon>Rhabditina</taxon>
        <taxon>Rhabditomorpha</taxon>
        <taxon>Rhabditoidea</taxon>
        <taxon>Rhabditidae</taxon>
        <taxon>Mesorhabditinae</taxon>
        <taxon>Mesorhabditis</taxon>
    </lineage>
</organism>
<dbReference type="WBParaSite" id="MBELARI_LOCUS13676.2">
    <property type="protein sequence ID" value="MBELARI_LOCUS13676.2"/>
    <property type="gene ID" value="MBELARI_LOCUS13676"/>
</dbReference>
<evidence type="ECO:0000313" key="2">
    <source>
        <dbReference type="WBParaSite" id="MBELARI_LOCUS13676.2"/>
    </source>
</evidence>
<name>A0AAF3J3D3_9BILA</name>
<proteinExistence type="predicted"/>
<evidence type="ECO:0000313" key="1">
    <source>
        <dbReference type="Proteomes" id="UP000887575"/>
    </source>
</evidence>